<dbReference type="AlphaFoldDB" id="A0A6J5F8E4"/>
<keyword evidence="2" id="KW-1185">Reference proteome</keyword>
<reference evidence="1 2" key="1">
    <citation type="submission" date="2020-04" db="EMBL/GenBank/DDBJ databases">
        <authorList>
            <person name="De Canck E."/>
        </authorList>
    </citation>
    <scope>NUCLEOTIDE SEQUENCE [LARGE SCALE GENOMIC DNA]</scope>
    <source>
        <strain evidence="1 2">LMG 29542</strain>
    </source>
</reference>
<dbReference type="RefSeq" id="WP_175232783.1">
    <property type="nucleotide sequence ID" value="NZ_CADIKH010000090.1"/>
</dbReference>
<gene>
    <name evidence="1" type="ORF">LMG29542_07496</name>
</gene>
<dbReference type="EMBL" id="CADIKH010000090">
    <property type="protein sequence ID" value="CAB3773902.1"/>
    <property type="molecule type" value="Genomic_DNA"/>
</dbReference>
<proteinExistence type="predicted"/>
<evidence type="ECO:0000313" key="1">
    <source>
        <dbReference type="EMBL" id="CAB3773902.1"/>
    </source>
</evidence>
<evidence type="ECO:0000313" key="2">
    <source>
        <dbReference type="Proteomes" id="UP000494363"/>
    </source>
</evidence>
<organism evidence="1 2">
    <name type="scientific">Paraburkholderia humisilvae</name>
    <dbReference type="NCBI Taxonomy" id="627669"/>
    <lineage>
        <taxon>Bacteria</taxon>
        <taxon>Pseudomonadati</taxon>
        <taxon>Pseudomonadota</taxon>
        <taxon>Betaproteobacteria</taxon>
        <taxon>Burkholderiales</taxon>
        <taxon>Burkholderiaceae</taxon>
        <taxon>Paraburkholderia</taxon>
    </lineage>
</organism>
<name>A0A6J5F8E4_9BURK</name>
<dbReference type="Proteomes" id="UP000494363">
    <property type="component" value="Unassembled WGS sequence"/>
</dbReference>
<protein>
    <submittedName>
        <fullName evidence="1">Uncharacterized protein</fullName>
    </submittedName>
</protein>
<sequence length="89" mass="10057">MRYSEMIAELLQPVLVALRGSLRTAAHAFFVTEQDVLNELAPAEVLAGVPFETRALVHPSRLRLLQLPAMERQRWVLSLVRTSEKGMTE</sequence>
<accession>A0A6J5F8E4</accession>